<gene>
    <name evidence="11" type="primary">LOC101564729</name>
</gene>
<dbReference type="GO" id="GO:0004869">
    <property type="term" value="F:cysteine-type endopeptidase inhibitor activity"/>
    <property type="evidence" value="ECO:0007669"/>
    <property type="project" value="UniProtKB-KW"/>
</dbReference>
<protein>
    <submittedName>
        <fullName evidence="11">Cystatin-12 isoform X1</fullName>
    </submittedName>
</protein>
<sequence length="137" mass="15665">MLGKAALLVGLLLLGTSTCLEQFVNIDRSLKPFAMSVEYVVFRFNKAQEDPFAYKLLRIRRSQCQIFTMTYLVDLEMGRTVCKKEDEDLDNCPLQRDVGHRKVRCTYIVKTIEWLTQFSIVNSTCAETSVGRAWAAS</sequence>
<evidence type="ECO:0000313" key="11">
    <source>
        <dbReference type="RefSeq" id="XP_004635725.1"/>
    </source>
</evidence>
<evidence type="ECO:0000256" key="5">
    <source>
        <dbReference type="ARBA" id="ARBA00022704"/>
    </source>
</evidence>
<reference evidence="11" key="1">
    <citation type="submission" date="2025-08" db="UniProtKB">
        <authorList>
            <consortium name="RefSeq"/>
        </authorList>
    </citation>
    <scope>IDENTIFICATION</scope>
</reference>
<feature type="chain" id="PRO_5028380456" evidence="8">
    <location>
        <begin position="20"/>
        <end position="137"/>
    </location>
</feature>
<dbReference type="GeneID" id="101564729"/>
<dbReference type="CDD" id="cd00042">
    <property type="entry name" value="CY"/>
    <property type="match status" value="1"/>
</dbReference>
<evidence type="ECO:0000259" key="9">
    <source>
        <dbReference type="Pfam" id="PF00031"/>
    </source>
</evidence>
<accession>A0A6P3FDY4</accession>
<dbReference type="InterPro" id="IPR046350">
    <property type="entry name" value="Cystatin_sf"/>
</dbReference>
<feature type="domain" description="Cystatin" evidence="9">
    <location>
        <begin position="31"/>
        <end position="110"/>
    </location>
</feature>
<evidence type="ECO:0000256" key="4">
    <source>
        <dbReference type="ARBA" id="ARBA00022690"/>
    </source>
</evidence>
<evidence type="ECO:0000256" key="2">
    <source>
        <dbReference type="ARBA" id="ARBA00009403"/>
    </source>
</evidence>
<evidence type="ECO:0000256" key="3">
    <source>
        <dbReference type="ARBA" id="ARBA00022525"/>
    </source>
</evidence>
<keyword evidence="3" id="KW-0964">Secreted</keyword>
<keyword evidence="4" id="KW-0646">Protease inhibitor</keyword>
<name>A0A6P3FDY4_OCTDE</name>
<keyword evidence="10" id="KW-1185">Reference proteome</keyword>
<evidence type="ECO:0000313" key="10">
    <source>
        <dbReference type="Proteomes" id="UP000515203"/>
    </source>
</evidence>
<dbReference type="PANTHER" id="PTHR47393:SF1">
    <property type="entry name" value="CYSTATIN-12"/>
    <property type="match status" value="1"/>
</dbReference>
<comment type="subcellular location">
    <subcellularLocation>
        <location evidence="1">Secreted</location>
    </subcellularLocation>
</comment>
<dbReference type="InterPro" id="IPR052333">
    <property type="entry name" value="Cystatin_spermatogenesis"/>
</dbReference>
<evidence type="ECO:0000256" key="1">
    <source>
        <dbReference type="ARBA" id="ARBA00004613"/>
    </source>
</evidence>
<evidence type="ECO:0000256" key="6">
    <source>
        <dbReference type="ARBA" id="ARBA00022729"/>
    </source>
</evidence>
<dbReference type="OrthoDB" id="9829654at2759"/>
<evidence type="ECO:0000256" key="8">
    <source>
        <dbReference type="SAM" id="SignalP"/>
    </source>
</evidence>
<organism evidence="10 11">
    <name type="scientific">Octodon degus</name>
    <name type="common">Degu</name>
    <name type="synonym">Sciurus degus</name>
    <dbReference type="NCBI Taxonomy" id="10160"/>
    <lineage>
        <taxon>Eukaryota</taxon>
        <taxon>Metazoa</taxon>
        <taxon>Chordata</taxon>
        <taxon>Craniata</taxon>
        <taxon>Vertebrata</taxon>
        <taxon>Euteleostomi</taxon>
        <taxon>Mammalia</taxon>
        <taxon>Eutheria</taxon>
        <taxon>Euarchontoglires</taxon>
        <taxon>Glires</taxon>
        <taxon>Rodentia</taxon>
        <taxon>Hystricomorpha</taxon>
        <taxon>Octodontidae</taxon>
        <taxon>Octodon</taxon>
    </lineage>
</organism>
<keyword evidence="7" id="KW-1015">Disulfide bond</keyword>
<proteinExistence type="inferred from homology"/>
<dbReference type="InParanoid" id="A0A6P3FDY4"/>
<dbReference type="Gene3D" id="3.10.450.10">
    <property type="match status" value="1"/>
</dbReference>
<keyword evidence="5" id="KW-0789">Thiol protease inhibitor</keyword>
<dbReference type="InterPro" id="IPR000010">
    <property type="entry name" value="Cystatin_dom"/>
</dbReference>
<dbReference type="Pfam" id="PF00031">
    <property type="entry name" value="Cystatin"/>
    <property type="match status" value="1"/>
</dbReference>
<evidence type="ECO:0000256" key="7">
    <source>
        <dbReference type="ARBA" id="ARBA00023157"/>
    </source>
</evidence>
<dbReference type="AlphaFoldDB" id="A0A6P3FDY4"/>
<dbReference type="FunCoup" id="A0A6P3FDY4">
    <property type="interactions" value="10"/>
</dbReference>
<dbReference type="Proteomes" id="UP000515203">
    <property type="component" value="Unplaced"/>
</dbReference>
<dbReference type="PANTHER" id="PTHR47393">
    <property type="entry name" value="CYSTATIN-12-RELATED"/>
    <property type="match status" value="1"/>
</dbReference>
<dbReference type="RefSeq" id="XP_004635725.1">
    <property type="nucleotide sequence ID" value="XM_004635668.2"/>
</dbReference>
<dbReference type="GO" id="GO:0005576">
    <property type="term" value="C:extracellular region"/>
    <property type="evidence" value="ECO:0007669"/>
    <property type="project" value="UniProtKB-SubCell"/>
</dbReference>
<dbReference type="SUPFAM" id="SSF54403">
    <property type="entry name" value="Cystatin/monellin"/>
    <property type="match status" value="1"/>
</dbReference>
<keyword evidence="6 8" id="KW-0732">Signal</keyword>
<feature type="signal peptide" evidence="8">
    <location>
        <begin position="1"/>
        <end position="19"/>
    </location>
</feature>
<comment type="similarity">
    <text evidence="2">Belongs to the cystatin family.</text>
</comment>